<reference evidence="3 4" key="1">
    <citation type="journal article" date="2009" name="Stand. Genomic Sci.">
        <title>Complete genome sequence of Stackebrandtia nassauensis type strain (LLR-40K-21).</title>
        <authorList>
            <person name="Munk C."/>
            <person name="Lapidus A."/>
            <person name="Copeland A."/>
            <person name="Jando M."/>
            <person name="Mayilraj S."/>
            <person name="Glavina Del Rio T."/>
            <person name="Nolan M."/>
            <person name="Chen F."/>
            <person name="Lucas S."/>
            <person name="Tice H."/>
            <person name="Cheng J.F."/>
            <person name="Han C."/>
            <person name="Detter J.C."/>
            <person name="Bruce D."/>
            <person name="Goodwin L."/>
            <person name="Chain P."/>
            <person name="Pitluck S."/>
            <person name="Goker M."/>
            <person name="Ovchinikova G."/>
            <person name="Pati A."/>
            <person name="Ivanova N."/>
            <person name="Mavromatis K."/>
            <person name="Chen A."/>
            <person name="Palaniappan K."/>
            <person name="Land M."/>
            <person name="Hauser L."/>
            <person name="Chang Y.J."/>
            <person name="Jeffries C.D."/>
            <person name="Bristow J."/>
            <person name="Eisen J.A."/>
            <person name="Markowitz V."/>
            <person name="Hugenholtz P."/>
            <person name="Kyrpides N.C."/>
            <person name="Klenk H.P."/>
        </authorList>
    </citation>
    <scope>NUCLEOTIDE SEQUENCE [LARGE SCALE GENOMIC DNA]</scope>
    <source>
        <strain evidence="4">DSM 44728 / CIP 108903 / NRRL B-16338 / NBRC 102104 / LLR-40K-21</strain>
    </source>
</reference>
<feature type="transmembrane region" description="Helical" evidence="2">
    <location>
        <begin position="84"/>
        <end position="104"/>
    </location>
</feature>
<evidence type="ECO:0000313" key="3">
    <source>
        <dbReference type="EMBL" id="ADD43597.1"/>
    </source>
</evidence>
<dbReference type="PANTHER" id="PTHR35335">
    <property type="entry name" value="UPF0716 PROTEIN FXSA"/>
    <property type="match status" value="1"/>
</dbReference>
<name>D3PZR0_STANL</name>
<dbReference type="Proteomes" id="UP000000844">
    <property type="component" value="Chromosome"/>
</dbReference>
<protein>
    <submittedName>
        <fullName evidence="3">FxsA cytoplasmic membrane protein</fullName>
    </submittedName>
</protein>
<dbReference type="PANTHER" id="PTHR35335:SF1">
    <property type="entry name" value="UPF0716 PROTEIN FXSA"/>
    <property type="match status" value="1"/>
</dbReference>
<feature type="compositionally biased region" description="Polar residues" evidence="1">
    <location>
        <begin position="185"/>
        <end position="205"/>
    </location>
</feature>
<feature type="transmembrane region" description="Helical" evidence="2">
    <location>
        <begin position="43"/>
        <end position="63"/>
    </location>
</feature>
<gene>
    <name evidence="3" type="ordered locus">Snas_3944</name>
</gene>
<organism evidence="3 4">
    <name type="scientific">Stackebrandtia nassauensis (strain DSM 44728 / CIP 108903 / NRRL B-16338 / NBRC 102104 / LLR-40K-21)</name>
    <dbReference type="NCBI Taxonomy" id="446470"/>
    <lineage>
        <taxon>Bacteria</taxon>
        <taxon>Bacillati</taxon>
        <taxon>Actinomycetota</taxon>
        <taxon>Actinomycetes</taxon>
        <taxon>Glycomycetales</taxon>
        <taxon>Glycomycetaceae</taxon>
        <taxon>Stackebrandtia</taxon>
    </lineage>
</organism>
<accession>D3PZR0</accession>
<keyword evidence="4" id="KW-1185">Reference proteome</keyword>
<dbReference type="AlphaFoldDB" id="D3PZR0"/>
<dbReference type="GO" id="GO:0016020">
    <property type="term" value="C:membrane"/>
    <property type="evidence" value="ECO:0007669"/>
    <property type="project" value="InterPro"/>
</dbReference>
<dbReference type="InterPro" id="IPR007313">
    <property type="entry name" value="FxsA"/>
</dbReference>
<keyword evidence="2" id="KW-1133">Transmembrane helix</keyword>
<dbReference type="eggNOG" id="COG3030">
    <property type="taxonomic scope" value="Bacteria"/>
</dbReference>
<evidence type="ECO:0000256" key="1">
    <source>
        <dbReference type="SAM" id="MobiDB-lite"/>
    </source>
</evidence>
<evidence type="ECO:0000256" key="2">
    <source>
        <dbReference type="SAM" id="Phobius"/>
    </source>
</evidence>
<dbReference type="KEGG" id="sna:Snas_3944"/>
<feature type="transmembrane region" description="Helical" evidence="2">
    <location>
        <begin position="20"/>
        <end position="37"/>
    </location>
</feature>
<dbReference type="EMBL" id="CP001778">
    <property type="protein sequence ID" value="ADD43597.1"/>
    <property type="molecule type" value="Genomic_DNA"/>
</dbReference>
<proteinExistence type="predicted"/>
<feature type="region of interest" description="Disordered" evidence="1">
    <location>
        <begin position="176"/>
        <end position="205"/>
    </location>
</feature>
<dbReference type="HOGENOM" id="CLU_085083_2_1_11"/>
<dbReference type="Pfam" id="PF04186">
    <property type="entry name" value="FxsA"/>
    <property type="match status" value="1"/>
</dbReference>
<dbReference type="RefSeq" id="WP_013019168.1">
    <property type="nucleotide sequence ID" value="NC_013947.1"/>
</dbReference>
<keyword evidence="2" id="KW-0472">Membrane</keyword>
<dbReference type="NCBIfam" id="NF008528">
    <property type="entry name" value="PRK11463.1-2"/>
    <property type="match status" value="1"/>
</dbReference>
<dbReference type="STRING" id="446470.Snas_3944"/>
<evidence type="ECO:0000313" key="4">
    <source>
        <dbReference type="Proteomes" id="UP000000844"/>
    </source>
</evidence>
<sequence>MTSPHEVPGQPRRPSYRARLTFAIYAAAELVTLYLLWTSIGPLWTILLFGATTVLGIVSLGAVGTKAARDYREAVSRNEPPGPAAISGTIGVVGAILLILPGFLTDVVGLLCVFPPTRFLWRSLVTRFVSKRMDSPSVSRLFGPRVVNTGWGTPKPDAAHDPDAVIDGEVLDGEVVDVTDDKPRPQQNGPRQLPDSQDPLTTVSR</sequence>
<keyword evidence="2" id="KW-0812">Transmembrane</keyword>